<protein>
    <submittedName>
        <fullName evidence="1">Uncharacterized protein</fullName>
    </submittedName>
</protein>
<accession>A0A177CWK5</accession>
<reference evidence="1 2" key="1">
    <citation type="submission" date="2016-05" db="EMBL/GenBank/DDBJ databases">
        <title>Comparative analysis of secretome profiles of manganese(II)-oxidizing ascomycete fungi.</title>
        <authorList>
            <consortium name="DOE Joint Genome Institute"/>
            <person name="Zeiner C.A."/>
            <person name="Purvine S.O."/>
            <person name="Zink E.M."/>
            <person name="Wu S."/>
            <person name="Pasa-Tolic L."/>
            <person name="Chaput D.L."/>
            <person name="Haridas S."/>
            <person name="Grigoriev I.V."/>
            <person name="Santelli C.M."/>
            <person name="Hansel C.M."/>
        </authorList>
    </citation>
    <scope>NUCLEOTIDE SEQUENCE [LARGE SCALE GENOMIC DNA]</scope>
    <source>
        <strain evidence="1 2">AP3s5-JAC2a</strain>
    </source>
</reference>
<organism evidence="1 2">
    <name type="scientific">Paraphaeosphaeria sporulosa</name>
    <dbReference type="NCBI Taxonomy" id="1460663"/>
    <lineage>
        <taxon>Eukaryota</taxon>
        <taxon>Fungi</taxon>
        <taxon>Dikarya</taxon>
        <taxon>Ascomycota</taxon>
        <taxon>Pezizomycotina</taxon>
        <taxon>Dothideomycetes</taxon>
        <taxon>Pleosporomycetidae</taxon>
        <taxon>Pleosporales</taxon>
        <taxon>Massarineae</taxon>
        <taxon>Didymosphaeriaceae</taxon>
        <taxon>Paraphaeosphaeria</taxon>
    </lineage>
</organism>
<sequence>MYYIMRWSQVQPCIWSRRGQTRTSYNRNRFEMMLEAPGNSRNTSRYGLLFHLIICAVRKIRYRCECAMDGVSATIARVRAFRSLDVSNTSASLALHQQHHPVHVNSSTMHYSAHNIRVLSIDLPPLGICASETPSIYRTHIVADDDAWKGMQSATAS</sequence>
<dbReference type="GeneID" id="28760690"/>
<proteinExistence type="predicted"/>
<dbReference type="AlphaFoldDB" id="A0A177CWK5"/>
<dbReference type="Proteomes" id="UP000077069">
    <property type="component" value="Unassembled WGS sequence"/>
</dbReference>
<gene>
    <name evidence="1" type="ORF">CC84DRAFT_1159336</name>
</gene>
<dbReference type="InParanoid" id="A0A177CWK5"/>
<dbReference type="RefSeq" id="XP_018042290.1">
    <property type="nucleotide sequence ID" value="XM_018177204.1"/>
</dbReference>
<keyword evidence="2" id="KW-1185">Reference proteome</keyword>
<evidence type="ECO:0000313" key="2">
    <source>
        <dbReference type="Proteomes" id="UP000077069"/>
    </source>
</evidence>
<evidence type="ECO:0000313" key="1">
    <source>
        <dbReference type="EMBL" id="OAG11925.1"/>
    </source>
</evidence>
<dbReference type="EMBL" id="KV441548">
    <property type="protein sequence ID" value="OAG11925.1"/>
    <property type="molecule type" value="Genomic_DNA"/>
</dbReference>
<name>A0A177CWK5_9PLEO</name>